<dbReference type="EMBL" id="CAFABA010000077">
    <property type="protein sequence ID" value="CAB4833486.1"/>
    <property type="molecule type" value="Genomic_DNA"/>
</dbReference>
<dbReference type="SUPFAM" id="SSF51679">
    <property type="entry name" value="Bacterial luciferase-like"/>
    <property type="match status" value="1"/>
</dbReference>
<proteinExistence type="predicted"/>
<accession>A0A6J6RVS8</accession>
<gene>
    <name evidence="2" type="ORF">UFOPK2754_00173</name>
    <name evidence="3" type="ORF">UFOPK3139_01818</name>
    <name evidence="4" type="ORF">UFOPK3543_02640</name>
</gene>
<reference evidence="2" key="1">
    <citation type="submission" date="2020-05" db="EMBL/GenBank/DDBJ databases">
        <authorList>
            <person name="Chiriac C."/>
            <person name="Salcher M."/>
            <person name="Ghai R."/>
            <person name="Kavagutti S V."/>
        </authorList>
    </citation>
    <scope>NUCLEOTIDE SEQUENCE</scope>
</reference>
<dbReference type="EMBL" id="CAFBMH010000140">
    <property type="protein sequence ID" value="CAB4930726.1"/>
    <property type="molecule type" value="Genomic_DNA"/>
</dbReference>
<evidence type="ECO:0000313" key="2">
    <source>
        <dbReference type="EMBL" id="CAB4726457.1"/>
    </source>
</evidence>
<protein>
    <submittedName>
        <fullName evidence="2">Unannotated protein</fullName>
    </submittedName>
</protein>
<evidence type="ECO:0000313" key="3">
    <source>
        <dbReference type="EMBL" id="CAB4833486.1"/>
    </source>
</evidence>
<dbReference type="AlphaFoldDB" id="A0A6J6RVS8"/>
<evidence type="ECO:0000313" key="4">
    <source>
        <dbReference type="EMBL" id="CAB4930726.1"/>
    </source>
</evidence>
<dbReference type="Pfam" id="PF00296">
    <property type="entry name" value="Bac_luciferase"/>
    <property type="match status" value="1"/>
</dbReference>
<name>A0A6J6RVS8_9ZZZZ</name>
<organism evidence="2">
    <name type="scientific">freshwater metagenome</name>
    <dbReference type="NCBI Taxonomy" id="449393"/>
    <lineage>
        <taxon>unclassified sequences</taxon>
        <taxon>metagenomes</taxon>
        <taxon>ecological metagenomes</taxon>
    </lineage>
</organism>
<dbReference type="EMBL" id="CAEZYR010000004">
    <property type="protein sequence ID" value="CAB4726457.1"/>
    <property type="molecule type" value="Genomic_DNA"/>
</dbReference>
<feature type="domain" description="Luciferase-like" evidence="1">
    <location>
        <begin position="21"/>
        <end position="247"/>
    </location>
</feature>
<evidence type="ECO:0000259" key="1">
    <source>
        <dbReference type="Pfam" id="PF00296"/>
    </source>
</evidence>
<dbReference type="InterPro" id="IPR011251">
    <property type="entry name" value="Luciferase-like_dom"/>
</dbReference>
<dbReference type="Gene3D" id="3.20.20.30">
    <property type="entry name" value="Luciferase-like domain"/>
    <property type="match status" value="1"/>
</dbReference>
<dbReference type="InterPro" id="IPR036661">
    <property type="entry name" value="Luciferase-like_sf"/>
</dbReference>
<dbReference type="GO" id="GO:0016705">
    <property type="term" value="F:oxidoreductase activity, acting on paired donors, with incorporation or reduction of molecular oxygen"/>
    <property type="evidence" value="ECO:0007669"/>
    <property type="project" value="InterPro"/>
</dbReference>
<sequence>MSKPLAIGSVSMRLYPHDLPAQGQIDEARVQARLAVEAGFDGVMVAEHHCGFPGYFPNPHQIGGFLLPAMPHGWIASAPMLLPMLPYTMFAEFLAWLNAAYPGRVGGGFGSGAFPDDFAIVNVPFEEIGARFREALPKVVAALRGEDPTPAGGDRALQACKENPIPVVAAAQSLPAVRRAAGLGIGILYDSLQTNDHSVKLSTAYDEAGGTAAKILIRRVWIGDPPAENAEAQMAAFRAVGSERVAKNWGDDDQLIHGPDGVETAEKLAEVVRASNVNAVNIRIHLKGLEPAQVRGQIERFGNEFLPHFRKIWKVGA</sequence>